<evidence type="ECO:0000259" key="11">
    <source>
        <dbReference type="Pfam" id="PF01336"/>
    </source>
</evidence>
<dbReference type="FunFam" id="2.40.50.140:FF:000064">
    <property type="entry name" value="Replication protein A subunit"/>
    <property type="match status" value="1"/>
</dbReference>
<feature type="region of interest" description="Disordered" evidence="10">
    <location>
        <begin position="113"/>
        <end position="170"/>
    </location>
</feature>
<feature type="compositionally biased region" description="Low complexity" evidence="10">
    <location>
        <begin position="141"/>
        <end position="159"/>
    </location>
</feature>
<keyword evidence="3 9" id="KW-0235">DNA replication</keyword>
<comment type="similarity">
    <text evidence="2 9">Belongs to the replication factor A protein 1 family.</text>
</comment>
<keyword evidence="7 9" id="KW-0238">DNA-binding</keyword>
<gene>
    <name evidence="15" type="ORF">E1B28_009203</name>
</gene>
<dbReference type="EMBL" id="CM032185">
    <property type="protein sequence ID" value="KAG7092896.1"/>
    <property type="molecule type" value="Genomic_DNA"/>
</dbReference>
<reference evidence="15" key="1">
    <citation type="journal article" date="2021" name="Genome Biol. Evol.">
        <title>The assembled and annotated genome of the fairy-ring fungus Marasmius oreades.</title>
        <authorList>
            <person name="Hiltunen M."/>
            <person name="Ament-Velasquez S.L."/>
            <person name="Johannesson H."/>
        </authorList>
    </citation>
    <scope>NUCLEOTIDE SEQUENCE</scope>
    <source>
        <strain evidence="15">03SP1</strain>
    </source>
</reference>
<feature type="domain" description="Replication factor A C-terminal" evidence="13">
    <location>
        <begin position="445"/>
        <end position="589"/>
    </location>
</feature>
<evidence type="ECO:0000313" key="16">
    <source>
        <dbReference type="Proteomes" id="UP001049176"/>
    </source>
</evidence>
<dbReference type="OrthoDB" id="1751331at2759"/>
<dbReference type="GO" id="GO:0003677">
    <property type="term" value="F:DNA binding"/>
    <property type="evidence" value="ECO:0007669"/>
    <property type="project" value="UniProtKB-KW"/>
</dbReference>
<dbReference type="Proteomes" id="UP001049176">
    <property type="component" value="Chromosome 5"/>
</dbReference>
<dbReference type="GO" id="GO:0008270">
    <property type="term" value="F:zinc ion binding"/>
    <property type="evidence" value="ECO:0007669"/>
    <property type="project" value="UniProtKB-KW"/>
</dbReference>
<evidence type="ECO:0000256" key="7">
    <source>
        <dbReference type="ARBA" id="ARBA00023125"/>
    </source>
</evidence>
<keyword evidence="6 9" id="KW-0862">Zinc</keyword>
<evidence type="ECO:0000256" key="8">
    <source>
        <dbReference type="ARBA" id="ARBA00023242"/>
    </source>
</evidence>
<dbReference type="GeneID" id="66078279"/>
<evidence type="ECO:0000256" key="10">
    <source>
        <dbReference type="SAM" id="MobiDB-lite"/>
    </source>
</evidence>
<evidence type="ECO:0000256" key="6">
    <source>
        <dbReference type="ARBA" id="ARBA00022833"/>
    </source>
</evidence>
<dbReference type="Pfam" id="PF01336">
    <property type="entry name" value="tRNA_anti-codon"/>
    <property type="match status" value="1"/>
</dbReference>
<comment type="caution">
    <text evidence="15">The sequence shown here is derived from an EMBL/GenBank/DDBJ whole genome shotgun (WGS) entry which is preliminary data.</text>
</comment>
<dbReference type="InterPro" id="IPR013955">
    <property type="entry name" value="Rep_factor-A_C"/>
</dbReference>
<comment type="subunit">
    <text evidence="9">Component of the heterotrimeric canonical replication protein A complex (RPA).</text>
</comment>
<evidence type="ECO:0000259" key="12">
    <source>
        <dbReference type="Pfam" id="PF04057"/>
    </source>
</evidence>
<dbReference type="RefSeq" id="XP_043009366.1">
    <property type="nucleotide sequence ID" value="XM_043154078.1"/>
</dbReference>
<evidence type="ECO:0000256" key="2">
    <source>
        <dbReference type="ARBA" id="ARBA00005690"/>
    </source>
</evidence>
<dbReference type="InterPro" id="IPR047192">
    <property type="entry name" value="Euk_RPA1_DBD_C"/>
</dbReference>
<dbReference type="CDD" id="cd04474">
    <property type="entry name" value="RPA1_DBD_A"/>
    <property type="match status" value="1"/>
</dbReference>
<dbReference type="AlphaFoldDB" id="A0A9P7UU28"/>
<dbReference type="GO" id="GO:0007004">
    <property type="term" value="P:telomere maintenance via telomerase"/>
    <property type="evidence" value="ECO:0007669"/>
    <property type="project" value="UniProtKB-ARBA"/>
</dbReference>
<dbReference type="FunFam" id="2.40.50.140:FF:000041">
    <property type="entry name" value="Replication protein A subunit"/>
    <property type="match status" value="1"/>
</dbReference>
<organism evidence="15 16">
    <name type="scientific">Marasmius oreades</name>
    <name type="common">fairy-ring Marasmius</name>
    <dbReference type="NCBI Taxonomy" id="181124"/>
    <lineage>
        <taxon>Eukaryota</taxon>
        <taxon>Fungi</taxon>
        <taxon>Dikarya</taxon>
        <taxon>Basidiomycota</taxon>
        <taxon>Agaricomycotina</taxon>
        <taxon>Agaricomycetes</taxon>
        <taxon>Agaricomycetidae</taxon>
        <taxon>Agaricales</taxon>
        <taxon>Marasmiineae</taxon>
        <taxon>Marasmiaceae</taxon>
        <taxon>Marasmius</taxon>
    </lineage>
</organism>
<dbReference type="Gene3D" id="2.40.50.140">
    <property type="entry name" value="Nucleic acid-binding proteins"/>
    <property type="match status" value="4"/>
</dbReference>
<accession>A0A9P7UU28</accession>
<dbReference type="NCBIfam" id="TIGR00617">
    <property type="entry name" value="rpa1"/>
    <property type="match status" value="1"/>
</dbReference>
<keyword evidence="16" id="KW-1185">Reference proteome</keyword>
<comment type="function">
    <text evidence="9">As part of the replication protein A (RPA/RP-A), a single-stranded DNA-binding heterotrimeric complex, may play an essential role in DNA replication, recombination and repair. Binds and stabilizes single-stranded DNA intermediates, preventing complementary DNA reannealing and recruiting different proteins involved in DNA metabolism.</text>
</comment>
<evidence type="ECO:0000256" key="4">
    <source>
        <dbReference type="ARBA" id="ARBA00022723"/>
    </source>
</evidence>
<evidence type="ECO:0000259" key="13">
    <source>
        <dbReference type="Pfam" id="PF08646"/>
    </source>
</evidence>
<evidence type="ECO:0000256" key="3">
    <source>
        <dbReference type="ARBA" id="ARBA00022705"/>
    </source>
</evidence>
<dbReference type="Pfam" id="PF04057">
    <property type="entry name" value="Rep-A_N"/>
    <property type="match status" value="1"/>
</dbReference>
<protein>
    <recommendedName>
        <fullName evidence="9">Replication protein A subunit</fullName>
    </recommendedName>
</protein>
<evidence type="ECO:0000259" key="14">
    <source>
        <dbReference type="Pfam" id="PF16900"/>
    </source>
</evidence>
<dbReference type="InterPro" id="IPR012340">
    <property type="entry name" value="NA-bd_OB-fold"/>
</dbReference>
<dbReference type="PANTHER" id="PTHR47165">
    <property type="entry name" value="OS03G0429900 PROTEIN"/>
    <property type="match status" value="1"/>
</dbReference>
<evidence type="ECO:0000256" key="1">
    <source>
        <dbReference type="ARBA" id="ARBA00004123"/>
    </source>
</evidence>
<dbReference type="InterPro" id="IPR004591">
    <property type="entry name" value="Rfa1"/>
</dbReference>
<dbReference type="Pfam" id="PF08646">
    <property type="entry name" value="Rep_fac-A_C"/>
    <property type="match status" value="1"/>
</dbReference>
<dbReference type="GO" id="GO:0005662">
    <property type="term" value="C:DNA replication factor A complex"/>
    <property type="evidence" value="ECO:0007669"/>
    <property type="project" value="UniProtKB-ARBA"/>
</dbReference>
<dbReference type="InterPro" id="IPR007199">
    <property type="entry name" value="Rep_factor-A_N"/>
</dbReference>
<proteinExistence type="inferred from homology"/>
<dbReference type="SUPFAM" id="SSF50249">
    <property type="entry name" value="Nucleic acid-binding proteins"/>
    <property type="match status" value="4"/>
</dbReference>
<evidence type="ECO:0000313" key="15">
    <source>
        <dbReference type="EMBL" id="KAG7092896.1"/>
    </source>
</evidence>
<dbReference type="PANTHER" id="PTHR47165:SF4">
    <property type="entry name" value="OS03G0429900 PROTEIN"/>
    <property type="match status" value="1"/>
</dbReference>
<name>A0A9P7UU28_9AGAR</name>
<feature type="domain" description="Replication factor-A protein 1 N-terminal" evidence="12">
    <location>
        <begin position="27"/>
        <end position="105"/>
    </location>
</feature>
<dbReference type="GO" id="GO:0006310">
    <property type="term" value="P:DNA recombination"/>
    <property type="evidence" value="ECO:0007669"/>
    <property type="project" value="InterPro"/>
</dbReference>
<dbReference type="GO" id="GO:0006260">
    <property type="term" value="P:DNA replication"/>
    <property type="evidence" value="ECO:0007669"/>
    <property type="project" value="UniProtKB-KW"/>
</dbReference>
<dbReference type="InterPro" id="IPR004365">
    <property type="entry name" value="NA-bd_OB_tRNA"/>
</dbReference>
<feature type="compositionally biased region" description="Polar residues" evidence="10">
    <location>
        <begin position="130"/>
        <end position="139"/>
    </location>
</feature>
<dbReference type="FunFam" id="2.40.50.140:FF:000090">
    <property type="entry name" value="Replication protein A subunit"/>
    <property type="match status" value="1"/>
</dbReference>
<dbReference type="KEGG" id="more:E1B28_009203"/>
<keyword evidence="5 9" id="KW-0863">Zinc-finger</keyword>
<evidence type="ECO:0000256" key="9">
    <source>
        <dbReference type="RuleBase" id="RU364130"/>
    </source>
</evidence>
<dbReference type="CDD" id="cd04476">
    <property type="entry name" value="RPA1_DBD_C"/>
    <property type="match status" value="1"/>
</dbReference>
<feature type="domain" description="Replication protein A OB" evidence="14">
    <location>
        <begin position="286"/>
        <end position="382"/>
    </location>
</feature>
<sequence length="600" mass="67234">MTYELETGIAARLINAESDDEQIFTTPHTLQVLSVKPIGVNGQSDRHRVILSDGSHFIQAMLATSLNSMVLDHTITKNTVIVTEKMSCNYVQGKRLLILMSIRILGQCEEKLGDPKNLKEDNDKGEGGSKPSSTVTTPAVQKGQPSRPQQQQTAQTKSGGKPNLHPIEALSPYSNNWTIRAVVTQKSDVRTWSNTRGEGKLFNFTLADESGEIRATAFNQMVDELYDRVKEQKVYYVSKAKVTLAKKKFNNVQNEYEMTLERNSEVEECTDASNMPTLKYNFIPFSELENLAPEAICDAIAIAKEVGEFEEFTSNRTQRLTKKRDLTLVDKSGYATRFTMWGKFAENFAVEHENPVLAIKGARVSDFGGRSLSTINTTQVLQNPELPEAFALRGWYDAQGSEHNFQSHTNVAFAGKTSGGFNRNSVVPLSEVKEFVVGESDKAQFFSSRATVMHIKGDNIAYPACSTPTCNKKVVQSGDSWGCEKCQKSYNEPQWRFIVSMAVSDCTGQEWFQGFNDVGEMIFGMTGNEVIAIRENDEARFNTLLARSIGHTFNFFCRAKTENFNDTLRLRKGIVRIEKLDYAEEAKHLIELLDSPWANQ</sequence>
<dbReference type="CDD" id="cd04477">
    <property type="entry name" value="RPA1N"/>
    <property type="match status" value="1"/>
</dbReference>
<feature type="domain" description="OB" evidence="11">
    <location>
        <begin position="177"/>
        <end position="260"/>
    </location>
</feature>
<feature type="compositionally biased region" description="Basic and acidic residues" evidence="10">
    <location>
        <begin position="113"/>
        <end position="127"/>
    </location>
</feature>
<evidence type="ECO:0000256" key="5">
    <source>
        <dbReference type="ARBA" id="ARBA00022771"/>
    </source>
</evidence>
<dbReference type="CDD" id="cd04475">
    <property type="entry name" value="RPA1_DBD_B"/>
    <property type="match status" value="1"/>
</dbReference>
<comment type="subcellular location">
    <subcellularLocation>
        <location evidence="1 9">Nucleus</location>
    </subcellularLocation>
</comment>
<dbReference type="GO" id="GO:0006281">
    <property type="term" value="P:DNA repair"/>
    <property type="evidence" value="ECO:0007669"/>
    <property type="project" value="InterPro"/>
</dbReference>
<dbReference type="GO" id="GO:0000781">
    <property type="term" value="C:chromosome, telomeric region"/>
    <property type="evidence" value="ECO:0007669"/>
    <property type="project" value="UniProtKB-ARBA"/>
</dbReference>
<dbReference type="InterPro" id="IPR031657">
    <property type="entry name" value="REPA_OB_2"/>
</dbReference>
<dbReference type="Pfam" id="PF16900">
    <property type="entry name" value="REPA_OB_2"/>
    <property type="match status" value="1"/>
</dbReference>
<keyword evidence="4 9" id="KW-0479">Metal-binding</keyword>
<keyword evidence="8 9" id="KW-0539">Nucleus</keyword>